<organism evidence="3 4">
    <name type="scientific">Gaopeijia maritima</name>
    <dbReference type="NCBI Taxonomy" id="3119007"/>
    <lineage>
        <taxon>Bacteria</taxon>
        <taxon>Pseudomonadati</taxon>
        <taxon>Gemmatimonadota</taxon>
        <taxon>Longimicrobiia</taxon>
        <taxon>Gaopeijiales</taxon>
        <taxon>Gaopeijiaceae</taxon>
        <taxon>Gaopeijia</taxon>
    </lineage>
</organism>
<reference evidence="3 4" key="1">
    <citation type="submission" date="2024-02" db="EMBL/GenBank/DDBJ databases">
        <title>A novel Gemmatimonadota bacterium.</title>
        <authorList>
            <person name="Du Z.-J."/>
            <person name="Ye Y.-Q."/>
        </authorList>
    </citation>
    <scope>NUCLEOTIDE SEQUENCE [LARGE SCALE GENOMIC DNA]</scope>
    <source>
        <strain evidence="3 4">DH-20</strain>
    </source>
</reference>
<dbReference type="EMBL" id="JBBHLI010000008">
    <property type="protein sequence ID" value="MEK9501916.1"/>
    <property type="molecule type" value="Genomic_DNA"/>
</dbReference>
<evidence type="ECO:0000256" key="2">
    <source>
        <dbReference type="SAM" id="Phobius"/>
    </source>
</evidence>
<sequence length="73" mass="7865">MTDPKQKPDPEATASSETPERRTTRLPRSPRRGRIMVPWWGLTLAGGAAGYLMAGGPGAILGGVLGFFAWKLR</sequence>
<dbReference type="RefSeq" id="WP_405287264.1">
    <property type="nucleotide sequence ID" value="NZ_JBBHLI010000008.1"/>
</dbReference>
<evidence type="ECO:0000313" key="4">
    <source>
        <dbReference type="Proteomes" id="UP001484239"/>
    </source>
</evidence>
<keyword evidence="2" id="KW-0812">Transmembrane</keyword>
<protein>
    <submittedName>
        <fullName evidence="3">Uncharacterized protein</fullName>
    </submittedName>
</protein>
<comment type="caution">
    <text evidence="3">The sequence shown here is derived from an EMBL/GenBank/DDBJ whole genome shotgun (WGS) entry which is preliminary data.</text>
</comment>
<feature type="compositionally biased region" description="Basic and acidic residues" evidence="1">
    <location>
        <begin position="1"/>
        <end position="10"/>
    </location>
</feature>
<keyword evidence="2" id="KW-0472">Membrane</keyword>
<feature type="transmembrane region" description="Helical" evidence="2">
    <location>
        <begin position="48"/>
        <end position="70"/>
    </location>
</feature>
<accession>A0ABU9EB04</accession>
<name>A0ABU9EB04_9BACT</name>
<keyword evidence="2" id="KW-1133">Transmembrane helix</keyword>
<keyword evidence="4" id="KW-1185">Reference proteome</keyword>
<evidence type="ECO:0000313" key="3">
    <source>
        <dbReference type="EMBL" id="MEK9501916.1"/>
    </source>
</evidence>
<feature type="region of interest" description="Disordered" evidence="1">
    <location>
        <begin position="1"/>
        <end position="30"/>
    </location>
</feature>
<gene>
    <name evidence="3" type="ORF">WI372_13065</name>
</gene>
<dbReference type="Proteomes" id="UP001484239">
    <property type="component" value="Unassembled WGS sequence"/>
</dbReference>
<proteinExistence type="predicted"/>
<evidence type="ECO:0000256" key="1">
    <source>
        <dbReference type="SAM" id="MobiDB-lite"/>
    </source>
</evidence>